<dbReference type="AlphaFoldDB" id="A0A5C3PFN8"/>
<sequence length="85" mass="10003">RTIWVVPVVLGDALPRPDRGAEQRERWARAVLLMFIPWRHPRDLKAAGESWFDAYERRKPEICDEHAAFIRNMTVLSECKDARTE</sequence>
<dbReference type="STRING" id="1314778.A0A5C3PFN8"/>
<evidence type="ECO:0000313" key="1">
    <source>
        <dbReference type="EMBL" id="TFK87837.1"/>
    </source>
</evidence>
<feature type="non-terminal residue" evidence="1">
    <location>
        <position position="1"/>
    </location>
</feature>
<gene>
    <name evidence="1" type="ORF">K466DRAFT_440579</name>
</gene>
<organism evidence="1 2">
    <name type="scientific">Polyporus arcularius HHB13444</name>
    <dbReference type="NCBI Taxonomy" id="1314778"/>
    <lineage>
        <taxon>Eukaryota</taxon>
        <taxon>Fungi</taxon>
        <taxon>Dikarya</taxon>
        <taxon>Basidiomycota</taxon>
        <taxon>Agaricomycotina</taxon>
        <taxon>Agaricomycetes</taxon>
        <taxon>Polyporales</taxon>
        <taxon>Polyporaceae</taxon>
        <taxon>Polyporus</taxon>
    </lineage>
</organism>
<reference evidence="1 2" key="1">
    <citation type="journal article" date="2019" name="Nat. Ecol. Evol.">
        <title>Megaphylogeny resolves global patterns of mushroom evolution.</title>
        <authorList>
            <person name="Varga T."/>
            <person name="Krizsan K."/>
            <person name="Foldi C."/>
            <person name="Dima B."/>
            <person name="Sanchez-Garcia M."/>
            <person name="Sanchez-Ramirez S."/>
            <person name="Szollosi G.J."/>
            <person name="Szarkandi J.G."/>
            <person name="Papp V."/>
            <person name="Albert L."/>
            <person name="Andreopoulos W."/>
            <person name="Angelini C."/>
            <person name="Antonin V."/>
            <person name="Barry K.W."/>
            <person name="Bougher N.L."/>
            <person name="Buchanan P."/>
            <person name="Buyck B."/>
            <person name="Bense V."/>
            <person name="Catcheside P."/>
            <person name="Chovatia M."/>
            <person name="Cooper J."/>
            <person name="Damon W."/>
            <person name="Desjardin D."/>
            <person name="Finy P."/>
            <person name="Geml J."/>
            <person name="Haridas S."/>
            <person name="Hughes K."/>
            <person name="Justo A."/>
            <person name="Karasinski D."/>
            <person name="Kautmanova I."/>
            <person name="Kiss B."/>
            <person name="Kocsube S."/>
            <person name="Kotiranta H."/>
            <person name="LaButti K.M."/>
            <person name="Lechner B.E."/>
            <person name="Liimatainen K."/>
            <person name="Lipzen A."/>
            <person name="Lukacs Z."/>
            <person name="Mihaltcheva S."/>
            <person name="Morgado L.N."/>
            <person name="Niskanen T."/>
            <person name="Noordeloos M.E."/>
            <person name="Ohm R.A."/>
            <person name="Ortiz-Santana B."/>
            <person name="Ovrebo C."/>
            <person name="Racz N."/>
            <person name="Riley R."/>
            <person name="Savchenko A."/>
            <person name="Shiryaev A."/>
            <person name="Soop K."/>
            <person name="Spirin V."/>
            <person name="Szebenyi C."/>
            <person name="Tomsovsky M."/>
            <person name="Tulloss R.E."/>
            <person name="Uehling J."/>
            <person name="Grigoriev I.V."/>
            <person name="Vagvolgyi C."/>
            <person name="Papp T."/>
            <person name="Martin F.M."/>
            <person name="Miettinen O."/>
            <person name="Hibbett D.S."/>
            <person name="Nagy L.G."/>
        </authorList>
    </citation>
    <scope>NUCLEOTIDE SEQUENCE [LARGE SCALE GENOMIC DNA]</scope>
    <source>
        <strain evidence="1 2">HHB13444</strain>
    </source>
</reference>
<feature type="non-terminal residue" evidence="1">
    <location>
        <position position="85"/>
    </location>
</feature>
<keyword evidence="2" id="KW-1185">Reference proteome</keyword>
<protein>
    <submittedName>
        <fullName evidence="1">Uncharacterized protein</fullName>
    </submittedName>
</protein>
<dbReference type="Proteomes" id="UP000308197">
    <property type="component" value="Unassembled WGS sequence"/>
</dbReference>
<evidence type="ECO:0000313" key="2">
    <source>
        <dbReference type="Proteomes" id="UP000308197"/>
    </source>
</evidence>
<proteinExistence type="predicted"/>
<accession>A0A5C3PFN8</accession>
<name>A0A5C3PFN8_9APHY</name>
<dbReference type="EMBL" id="ML211137">
    <property type="protein sequence ID" value="TFK87837.1"/>
    <property type="molecule type" value="Genomic_DNA"/>
</dbReference>
<dbReference type="InParanoid" id="A0A5C3PFN8"/>